<dbReference type="AlphaFoldDB" id="A0A9W8QRU6"/>
<accession>A0A9W8QRU6</accession>
<reference evidence="1" key="1">
    <citation type="submission" date="2022-09" db="EMBL/GenBank/DDBJ databases">
        <title>Fusarium specimens isolated from Avocado Roots.</title>
        <authorList>
            <person name="Stajich J."/>
            <person name="Roper C."/>
            <person name="Heimlech-Rivalta G."/>
        </authorList>
    </citation>
    <scope>NUCLEOTIDE SEQUENCE</scope>
    <source>
        <strain evidence="1">A02</strain>
    </source>
</reference>
<keyword evidence="2" id="KW-1185">Reference proteome</keyword>
<gene>
    <name evidence="1" type="ORF">NW755_014214</name>
</gene>
<dbReference type="Proteomes" id="UP001152087">
    <property type="component" value="Unassembled WGS sequence"/>
</dbReference>
<sequence length="174" mass="19988">MNQVERPLNSVPEHQRCLTETLPSPNATWTLTSIMLPKTPEADFKRDANNPFVEASMNYELVHIEGYVDIVFRNEVAYKLTKKAIDTLIEHHKEVYCVDAVNTYDRPDGEQWCKKLHEDFIQAIDKFVFRTDVSALEGLEEDGTGELLNGRSNEVKEKILSLMKLPRPRALDVI</sequence>
<organism evidence="1 2">
    <name type="scientific">Fusarium falciforme</name>
    <dbReference type="NCBI Taxonomy" id="195108"/>
    <lineage>
        <taxon>Eukaryota</taxon>
        <taxon>Fungi</taxon>
        <taxon>Dikarya</taxon>
        <taxon>Ascomycota</taxon>
        <taxon>Pezizomycotina</taxon>
        <taxon>Sordariomycetes</taxon>
        <taxon>Hypocreomycetidae</taxon>
        <taxon>Hypocreales</taxon>
        <taxon>Nectriaceae</taxon>
        <taxon>Fusarium</taxon>
        <taxon>Fusarium solani species complex</taxon>
    </lineage>
</organism>
<evidence type="ECO:0000313" key="1">
    <source>
        <dbReference type="EMBL" id="KAJ4176809.1"/>
    </source>
</evidence>
<proteinExistence type="predicted"/>
<comment type="caution">
    <text evidence="1">The sequence shown here is derived from an EMBL/GenBank/DDBJ whole genome shotgun (WGS) entry which is preliminary data.</text>
</comment>
<protein>
    <submittedName>
        <fullName evidence="1">Uncharacterized protein</fullName>
    </submittedName>
</protein>
<dbReference type="EMBL" id="JAOQAV010000151">
    <property type="protein sequence ID" value="KAJ4176809.1"/>
    <property type="molecule type" value="Genomic_DNA"/>
</dbReference>
<evidence type="ECO:0000313" key="2">
    <source>
        <dbReference type="Proteomes" id="UP001152087"/>
    </source>
</evidence>
<name>A0A9W8QRU6_9HYPO</name>